<evidence type="ECO:0000259" key="2">
    <source>
        <dbReference type="Pfam" id="PF13556"/>
    </source>
</evidence>
<name>A0ABZ1WDX9_9ACTN</name>
<evidence type="ECO:0000313" key="4">
    <source>
        <dbReference type="EMBL" id="WUS59071.1"/>
    </source>
</evidence>
<dbReference type="Pfam" id="PF13556">
    <property type="entry name" value="HTH_30"/>
    <property type="match status" value="1"/>
</dbReference>
<dbReference type="InterPro" id="IPR025736">
    <property type="entry name" value="PucR_C-HTH_dom"/>
</dbReference>
<dbReference type="Pfam" id="PF17853">
    <property type="entry name" value="GGDEF_2"/>
    <property type="match status" value="1"/>
</dbReference>
<dbReference type="PANTHER" id="PTHR33744">
    <property type="entry name" value="CARBOHYDRATE DIACID REGULATOR"/>
    <property type="match status" value="1"/>
</dbReference>
<organism evidence="4 5">
    <name type="scientific">Kitasatospora herbaricolor</name>
    <dbReference type="NCBI Taxonomy" id="68217"/>
    <lineage>
        <taxon>Bacteria</taxon>
        <taxon>Bacillati</taxon>
        <taxon>Actinomycetota</taxon>
        <taxon>Actinomycetes</taxon>
        <taxon>Kitasatosporales</taxon>
        <taxon>Streptomycetaceae</taxon>
        <taxon>Kitasatospora</taxon>
    </lineage>
</organism>
<comment type="similarity">
    <text evidence="1">Belongs to the CdaR family.</text>
</comment>
<evidence type="ECO:0000313" key="5">
    <source>
        <dbReference type="Proteomes" id="UP001432014"/>
    </source>
</evidence>
<gene>
    <name evidence="4" type="ORF">OG469_28355</name>
</gene>
<dbReference type="EMBL" id="CP108482">
    <property type="protein sequence ID" value="WUS59071.1"/>
    <property type="molecule type" value="Genomic_DNA"/>
</dbReference>
<dbReference type="Proteomes" id="UP001432014">
    <property type="component" value="Chromosome"/>
</dbReference>
<evidence type="ECO:0000256" key="1">
    <source>
        <dbReference type="ARBA" id="ARBA00006754"/>
    </source>
</evidence>
<protein>
    <submittedName>
        <fullName evidence="4">Helix-turn-helix domain-containing protein</fullName>
    </submittedName>
</protein>
<evidence type="ECO:0000259" key="3">
    <source>
        <dbReference type="Pfam" id="PF17853"/>
    </source>
</evidence>
<dbReference type="InterPro" id="IPR042070">
    <property type="entry name" value="PucR_C-HTH_sf"/>
</dbReference>
<feature type="domain" description="PucR C-terminal helix-turn-helix" evidence="2">
    <location>
        <begin position="474"/>
        <end position="533"/>
    </location>
</feature>
<feature type="domain" description="CdaR GGDEF-like" evidence="3">
    <location>
        <begin position="302"/>
        <end position="421"/>
    </location>
</feature>
<sequence>MSGTESWGRPKQTLTGLLALVGERFVELGGTPQETGGTVSRVVLLDPLEPQELPGDLLVAVGVDPHSEEAVALVRRAGAAGAAGVVFGPAGTGPRNEALREAAAEAGTAVLFRGWWTDWPTAIGMLHAGLSVAREPGIAGVRLGDLEGLAKAIAVQVGGSVTIEDLDSNVLAYSPTGQGADPVRQATILALKPPEGRLVDMERAGFFRQLWKSTDVLYRKAQGEAPERLIVLVRAGDLPLGSIWVAADGKPLVVADATDALRSAARVAVAHLLHDRARRDGQDQQLLEAARALLEGRGSAELLAERTGVPRTERCAVLAVHAASGRTGEQVRDRLAKSVFRYCVERGQLPVVVPTGHGVLMLLGGLSKDAAAAEAHVSQLGRALARDLSGPLGLRVRIGVGEVRERLDQAPESRRTADLALGGLLFGSSALDCARVAEVADSVALLHFVEALRDQDPPVETPVDRLVANGETSLVETLRAYLDHSREKARAADALGVARSTFAHRLDQTVVRVSGIDLDDPDARLLAHLQLRLLSRRALDRD</sequence>
<dbReference type="InterPro" id="IPR041522">
    <property type="entry name" value="CdaR_GGDEF"/>
</dbReference>
<keyword evidence="5" id="KW-1185">Reference proteome</keyword>
<dbReference type="PANTHER" id="PTHR33744:SF17">
    <property type="entry name" value="CONSERVED PROTEIN"/>
    <property type="match status" value="1"/>
</dbReference>
<dbReference type="InterPro" id="IPR051448">
    <property type="entry name" value="CdaR-like_regulators"/>
</dbReference>
<dbReference type="RefSeq" id="WP_329494794.1">
    <property type="nucleotide sequence ID" value="NZ_CP108460.1"/>
</dbReference>
<reference evidence="4 5" key="1">
    <citation type="submission" date="2022-10" db="EMBL/GenBank/DDBJ databases">
        <title>The complete genomes of actinobacterial strains from the NBC collection.</title>
        <authorList>
            <person name="Joergensen T.S."/>
            <person name="Alvarez Arevalo M."/>
            <person name="Sterndorff E.B."/>
            <person name="Faurdal D."/>
            <person name="Vuksanovic O."/>
            <person name="Mourched A.-S."/>
            <person name="Charusanti P."/>
            <person name="Shaw S."/>
            <person name="Blin K."/>
            <person name="Weber T."/>
        </authorList>
    </citation>
    <scope>NUCLEOTIDE SEQUENCE [LARGE SCALE GENOMIC DNA]</scope>
    <source>
        <strain evidence="4 5">NBC_01247</strain>
    </source>
</reference>
<proteinExistence type="inferred from homology"/>
<accession>A0ABZ1WDX9</accession>
<dbReference type="Gene3D" id="1.10.10.2840">
    <property type="entry name" value="PucR C-terminal helix-turn-helix domain"/>
    <property type="match status" value="1"/>
</dbReference>